<dbReference type="EMBL" id="OU963870">
    <property type="protein sequence ID" value="CAH0395747.1"/>
    <property type="molecule type" value="Genomic_DNA"/>
</dbReference>
<dbReference type="Gene3D" id="1.25.40.20">
    <property type="entry name" value="Ankyrin repeat-containing domain"/>
    <property type="match status" value="1"/>
</dbReference>
<keyword evidence="2" id="KW-1185">Reference proteome</keyword>
<sequence length="261" mass="29312">MEIDQFEECAKSALVCAIHEGKLSDVQGLLPLANLSKQEEFYCLFNSLFYDHDDITSLFLRNGFEFVNPERRSCPSVFRLTVFNPNIELIDMLLKNPPQNDENIDEPQISPLLLLAFRGGANKRFVSFFESLLCKPDADLGYLLDSPLLPPSFPAGRQPALTLGTFLEYSSAVMRLSDFSSLLYLAFSRGNERIVKLLLSRIVADDLVDLLETILTESAFDEIPPFRNLTQIVGCGNQTAKNERCLSGCRFSMSTYPTSRA</sequence>
<dbReference type="SUPFAM" id="SSF48403">
    <property type="entry name" value="Ankyrin repeat"/>
    <property type="match status" value="1"/>
</dbReference>
<evidence type="ECO:0000313" key="1">
    <source>
        <dbReference type="EMBL" id="CAH0395747.1"/>
    </source>
</evidence>
<organism evidence="1 2">
    <name type="scientific">Bemisia tabaci</name>
    <name type="common">Sweetpotato whitefly</name>
    <name type="synonym">Aleurodes tabaci</name>
    <dbReference type="NCBI Taxonomy" id="7038"/>
    <lineage>
        <taxon>Eukaryota</taxon>
        <taxon>Metazoa</taxon>
        <taxon>Ecdysozoa</taxon>
        <taxon>Arthropoda</taxon>
        <taxon>Hexapoda</taxon>
        <taxon>Insecta</taxon>
        <taxon>Pterygota</taxon>
        <taxon>Neoptera</taxon>
        <taxon>Paraneoptera</taxon>
        <taxon>Hemiptera</taxon>
        <taxon>Sternorrhyncha</taxon>
        <taxon>Aleyrodoidea</taxon>
        <taxon>Aleyrodidae</taxon>
        <taxon>Aleyrodinae</taxon>
        <taxon>Bemisia</taxon>
    </lineage>
</organism>
<name>A0A9P0ANM6_BEMTA</name>
<gene>
    <name evidence="1" type="ORF">BEMITA_LOCUS13893</name>
</gene>
<dbReference type="InterPro" id="IPR036770">
    <property type="entry name" value="Ankyrin_rpt-contain_sf"/>
</dbReference>
<accession>A0A9P0ANM6</accession>
<reference evidence="1" key="1">
    <citation type="submission" date="2021-12" db="EMBL/GenBank/DDBJ databases">
        <authorList>
            <person name="King R."/>
        </authorList>
    </citation>
    <scope>NUCLEOTIDE SEQUENCE</scope>
</reference>
<proteinExistence type="predicted"/>
<dbReference type="Proteomes" id="UP001152759">
    <property type="component" value="Chromosome 9"/>
</dbReference>
<evidence type="ECO:0000313" key="2">
    <source>
        <dbReference type="Proteomes" id="UP001152759"/>
    </source>
</evidence>
<dbReference type="AlphaFoldDB" id="A0A9P0ANM6"/>
<protein>
    <submittedName>
        <fullName evidence="1">Uncharacterized protein</fullName>
    </submittedName>
</protein>